<name>A0ABD0JXL3_9CAEN</name>
<sequence>MSFIPNTFILAVVLFHYLALDKTAGSECEIKNFTVRRQEQNYIRYCVKPRQKLYISCKAYGKPVRPEVNLFRTTNLRGNCRYLMIFTLWPLHDECQCGTFPPWI</sequence>
<dbReference type="Proteomes" id="UP001519460">
    <property type="component" value="Unassembled WGS sequence"/>
</dbReference>
<keyword evidence="3" id="KW-1185">Reference proteome</keyword>
<accession>A0ABD0JXL3</accession>
<protein>
    <submittedName>
        <fullName evidence="2">Uncharacterized protein</fullName>
    </submittedName>
</protein>
<feature type="signal peptide" evidence="1">
    <location>
        <begin position="1"/>
        <end position="25"/>
    </location>
</feature>
<evidence type="ECO:0000313" key="2">
    <source>
        <dbReference type="EMBL" id="KAK7479870.1"/>
    </source>
</evidence>
<keyword evidence="1" id="KW-0732">Signal</keyword>
<evidence type="ECO:0000313" key="3">
    <source>
        <dbReference type="Proteomes" id="UP001519460"/>
    </source>
</evidence>
<reference evidence="2 3" key="1">
    <citation type="journal article" date="2023" name="Sci. Data">
        <title>Genome assembly of the Korean intertidal mud-creeper Batillaria attramentaria.</title>
        <authorList>
            <person name="Patra A.K."/>
            <person name="Ho P.T."/>
            <person name="Jun S."/>
            <person name="Lee S.J."/>
            <person name="Kim Y."/>
            <person name="Won Y.J."/>
        </authorList>
    </citation>
    <scope>NUCLEOTIDE SEQUENCE [LARGE SCALE GENOMIC DNA]</scope>
    <source>
        <strain evidence="2">Wonlab-2016</strain>
    </source>
</reference>
<dbReference type="AlphaFoldDB" id="A0ABD0JXL3"/>
<dbReference type="EMBL" id="JACVVK020000293">
    <property type="protein sequence ID" value="KAK7479870.1"/>
    <property type="molecule type" value="Genomic_DNA"/>
</dbReference>
<organism evidence="2 3">
    <name type="scientific">Batillaria attramentaria</name>
    <dbReference type="NCBI Taxonomy" id="370345"/>
    <lineage>
        <taxon>Eukaryota</taxon>
        <taxon>Metazoa</taxon>
        <taxon>Spiralia</taxon>
        <taxon>Lophotrochozoa</taxon>
        <taxon>Mollusca</taxon>
        <taxon>Gastropoda</taxon>
        <taxon>Caenogastropoda</taxon>
        <taxon>Sorbeoconcha</taxon>
        <taxon>Cerithioidea</taxon>
        <taxon>Batillariidae</taxon>
        <taxon>Batillaria</taxon>
    </lineage>
</organism>
<comment type="caution">
    <text evidence="2">The sequence shown here is derived from an EMBL/GenBank/DDBJ whole genome shotgun (WGS) entry which is preliminary data.</text>
</comment>
<evidence type="ECO:0000256" key="1">
    <source>
        <dbReference type="SAM" id="SignalP"/>
    </source>
</evidence>
<proteinExistence type="predicted"/>
<feature type="chain" id="PRO_5044858130" evidence="1">
    <location>
        <begin position="26"/>
        <end position="104"/>
    </location>
</feature>
<gene>
    <name evidence="2" type="ORF">BaRGS_00028860</name>
</gene>